<organism evidence="2 3">
    <name type="scientific">Acipenser oxyrinchus oxyrinchus</name>
    <dbReference type="NCBI Taxonomy" id="40147"/>
    <lineage>
        <taxon>Eukaryota</taxon>
        <taxon>Metazoa</taxon>
        <taxon>Chordata</taxon>
        <taxon>Craniata</taxon>
        <taxon>Vertebrata</taxon>
        <taxon>Euteleostomi</taxon>
        <taxon>Actinopterygii</taxon>
        <taxon>Chondrostei</taxon>
        <taxon>Acipenseriformes</taxon>
        <taxon>Acipenseridae</taxon>
        <taxon>Acipenser</taxon>
    </lineage>
</organism>
<keyword evidence="3" id="KW-1185">Reference proteome</keyword>
<sequence>MFEASESQRHDLPLTSSGIGHRYQPKPPCPAQRLRSSLPAVLPPHLQGSPLVSAFDEVANRFHTTSRTAHDRKRVVGPLAQPHHPRALPHWTLSSVGELEDRLRGRGLGGGVRWVSEFRDKFQGEAPPPPGTGVTLRARQPELYNHHRTEASQMVVATTLNRALAGRPFQASDRGVLALNEPYLSVTNKDFRKFHRDELYGPNKSFQTDFFSPTDRPLGGASRPGPTPFLEATPTGQCFPRLAPKTIPVPHTGLKPLSQDSYSSPEHPSKVQNRYCPVDTPWGLPRQGVVPEIMGIPKMYETEYRVYGSQRPIAV</sequence>
<name>A0AAD8CIG9_ACIOX</name>
<dbReference type="Proteomes" id="UP001230051">
    <property type="component" value="Unassembled WGS sequence"/>
</dbReference>
<evidence type="ECO:0000313" key="3">
    <source>
        <dbReference type="Proteomes" id="UP001230051"/>
    </source>
</evidence>
<dbReference type="EMBL" id="JAGXEW010000048">
    <property type="protein sequence ID" value="KAK1152099.1"/>
    <property type="molecule type" value="Genomic_DNA"/>
</dbReference>
<gene>
    <name evidence="2" type="ORF">AOXY_G31697</name>
</gene>
<evidence type="ECO:0000313" key="2">
    <source>
        <dbReference type="EMBL" id="KAK1152099.1"/>
    </source>
</evidence>
<protein>
    <submittedName>
        <fullName evidence="2">Uncharacterized protein</fullName>
    </submittedName>
</protein>
<comment type="caution">
    <text evidence="2">The sequence shown here is derived from an EMBL/GenBank/DDBJ whole genome shotgun (WGS) entry which is preliminary data.</text>
</comment>
<feature type="region of interest" description="Disordered" evidence="1">
    <location>
        <begin position="1"/>
        <end position="34"/>
    </location>
</feature>
<feature type="region of interest" description="Disordered" evidence="1">
    <location>
        <begin position="205"/>
        <end position="227"/>
    </location>
</feature>
<feature type="compositionally biased region" description="Basic and acidic residues" evidence="1">
    <location>
        <begin position="1"/>
        <end position="12"/>
    </location>
</feature>
<dbReference type="InterPro" id="IPR053347">
    <property type="entry name" value="Axonemal_MT_stabilizer"/>
</dbReference>
<dbReference type="PANTHER" id="PTHR37404:SF1">
    <property type="entry name" value="HCG1796489"/>
    <property type="match status" value="1"/>
</dbReference>
<accession>A0AAD8CIG9</accession>
<feature type="compositionally biased region" description="Polar residues" evidence="1">
    <location>
        <begin position="258"/>
        <end position="270"/>
    </location>
</feature>
<reference evidence="2" key="1">
    <citation type="submission" date="2022-02" db="EMBL/GenBank/DDBJ databases">
        <title>Atlantic sturgeon de novo genome assembly.</title>
        <authorList>
            <person name="Stock M."/>
            <person name="Klopp C."/>
            <person name="Guiguen Y."/>
            <person name="Cabau C."/>
            <person name="Parinello H."/>
            <person name="Santidrian Yebra-Pimentel E."/>
            <person name="Kuhl H."/>
            <person name="Dirks R.P."/>
            <person name="Guessner J."/>
            <person name="Wuertz S."/>
            <person name="Du K."/>
            <person name="Schartl M."/>
        </authorList>
    </citation>
    <scope>NUCLEOTIDE SEQUENCE</scope>
    <source>
        <strain evidence="2">STURGEONOMICS-FGT-2020</strain>
        <tissue evidence="2">Whole blood</tissue>
    </source>
</reference>
<dbReference type="AlphaFoldDB" id="A0AAD8CIG9"/>
<dbReference type="PANTHER" id="PTHR37404">
    <property type="entry name" value="HCG1796489"/>
    <property type="match status" value="1"/>
</dbReference>
<evidence type="ECO:0000256" key="1">
    <source>
        <dbReference type="SAM" id="MobiDB-lite"/>
    </source>
</evidence>
<feature type="region of interest" description="Disordered" evidence="1">
    <location>
        <begin position="250"/>
        <end position="270"/>
    </location>
</feature>
<proteinExistence type="predicted"/>